<name>A0ABY7TCH3_9SPHI</name>
<evidence type="ECO:0000313" key="2">
    <source>
        <dbReference type="EMBL" id="WCT13686.1"/>
    </source>
</evidence>
<organism evidence="2 3">
    <name type="scientific">Mucilaginibacter jinjuensis</name>
    <dbReference type="NCBI Taxonomy" id="1176721"/>
    <lineage>
        <taxon>Bacteria</taxon>
        <taxon>Pseudomonadati</taxon>
        <taxon>Bacteroidota</taxon>
        <taxon>Sphingobacteriia</taxon>
        <taxon>Sphingobacteriales</taxon>
        <taxon>Sphingobacteriaceae</taxon>
        <taxon>Mucilaginibacter</taxon>
    </lineage>
</organism>
<dbReference type="RefSeq" id="WP_273631992.1">
    <property type="nucleotide sequence ID" value="NZ_CP117167.1"/>
</dbReference>
<keyword evidence="1" id="KW-0732">Signal</keyword>
<gene>
    <name evidence="2" type="ORF">PQO05_07020</name>
</gene>
<reference evidence="2 3" key="1">
    <citation type="submission" date="2023-02" db="EMBL/GenBank/DDBJ databases">
        <title>Genome sequence of Mucilaginibacter jinjuensis strain KACC 16571.</title>
        <authorList>
            <person name="Kim S."/>
            <person name="Heo J."/>
            <person name="Kwon S.-W."/>
        </authorList>
    </citation>
    <scope>NUCLEOTIDE SEQUENCE [LARGE SCALE GENOMIC DNA]</scope>
    <source>
        <strain evidence="2 3">KACC 16571</strain>
    </source>
</reference>
<feature type="signal peptide" evidence="1">
    <location>
        <begin position="1"/>
        <end position="21"/>
    </location>
</feature>
<dbReference type="Proteomes" id="UP001216139">
    <property type="component" value="Chromosome"/>
</dbReference>
<dbReference type="EMBL" id="CP117167">
    <property type="protein sequence ID" value="WCT13686.1"/>
    <property type="molecule type" value="Genomic_DNA"/>
</dbReference>
<keyword evidence="3" id="KW-1185">Reference proteome</keyword>
<proteinExistence type="predicted"/>
<feature type="chain" id="PRO_5046408432" evidence="1">
    <location>
        <begin position="22"/>
        <end position="275"/>
    </location>
</feature>
<evidence type="ECO:0000313" key="3">
    <source>
        <dbReference type="Proteomes" id="UP001216139"/>
    </source>
</evidence>
<sequence>MNTRLVYVILLCFFMSAKTFAQYSGSFIVQGDANKYYPVIFTDANWYSNKTTDFEIGRSSVHEDATGRGSLIAKFRTHTNDWGNGSMLIDGDVREYNNSFIADWTDGSSSNVSFAIIIWFKGGSNSYYFNSSANINPVVYDGVQNALPFQELNGPIRTYLTSINPHVNTNGFTGSGSAFYDGVSNNHFAGYVGIGTTQPDKELTVKGTIHASEVLIDQNVPQPDYVFDKDYDLAPLKKVSTYIDQNHHLPEIPSAAQVAKEGINLAEMDVKLLKK</sequence>
<protein>
    <submittedName>
        <fullName evidence="2">Tail fiber protein</fullName>
    </submittedName>
</protein>
<accession>A0ABY7TCH3</accession>
<evidence type="ECO:0000256" key="1">
    <source>
        <dbReference type="SAM" id="SignalP"/>
    </source>
</evidence>